<reference evidence="2" key="1">
    <citation type="journal article" date="2008" name="Nat. Genet.">
        <title>The Pristionchus pacificus genome provides a unique perspective on nematode lifestyle and parasitism.</title>
        <authorList>
            <person name="Dieterich C."/>
            <person name="Clifton S.W."/>
            <person name="Schuster L.N."/>
            <person name="Chinwalla A."/>
            <person name="Delehaunty K."/>
            <person name="Dinkelacker I."/>
            <person name="Fulton L."/>
            <person name="Fulton R."/>
            <person name="Godfrey J."/>
            <person name="Minx P."/>
            <person name="Mitreva M."/>
            <person name="Roeseler W."/>
            <person name="Tian H."/>
            <person name="Witte H."/>
            <person name="Yang S.P."/>
            <person name="Wilson R.K."/>
            <person name="Sommer R.J."/>
        </authorList>
    </citation>
    <scope>NUCLEOTIDE SEQUENCE [LARGE SCALE GENOMIC DNA]</scope>
    <source>
        <strain evidence="2">PS312</strain>
    </source>
</reference>
<dbReference type="EnsemblMetazoa" id="PPA01371.1">
    <property type="protein sequence ID" value="PPA01371.1"/>
    <property type="gene ID" value="WBGene00090925"/>
</dbReference>
<proteinExistence type="predicted"/>
<reference evidence="1" key="2">
    <citation type="submission" date="2022-06" db="UniProtKB">
        <authorList>
            <consortium name="EnsemblMetazoa"/>
        </authorList>
    </citation>
    <scope>IDENTIFICATION</scope>
    <source>
        <strain evidence="1">PS312</strain>
    </source>
</reference>
<dbReference type="AlphaFoldDB" id="A0A2A6BS63"/>
<dbReference type="Proteomes" id="UP000005239">
    <property type="component" value="Unassembled WGS sequence"/>
</dbReference>
<evidence type="ECO:0000313" key="1">
    <source>
        <dbReference type="EnsemblMetazoa" id="PPA01371.1"/>
    </source>
</evidence>
<name>A0A2A6BS63_PRIPA</name>
<organism evidence="1 2">
    <name type="scientific">Pristionchus pacificus</name>
    <name type="common">Parasitic nematode worm</name>
    <dbReference type="NCBI Taxonomy" id="54126"/>
    <lineage>
        <taxon>Eukaryota</taxon>
        <taxon>Metazoa</taxon>
        <taxon>Ecdysozoa</taxon>
        <taxon>Nematoda</taxon>
        <taxon>Chromadorea</taxon>
        <taxon>Rhabditida</taxon>
        <taxon>Rhabditina</taxon>
        <taxon>Diplogasteromorpha</taxon>
        <taxon>Diplogasteroidea</taxon>
        <taxon>Neodiplogasteridae</taxon>
        <taxon>Pristionchus</taxon>
    </lineage>
</organism>
<evidence type="ECO:0000313" key="2">
    <source>
        <dbReference type="Proteomes" id="UP000005239"/>
    </source>
</evidence>
<sequence>MWIKPLSKQKWIVKMQVRTSDSCRKLDYAIKHWEKWTRRMALSHDGNILFGCEPDENNTIIPRGKDVELYQFEKSRLKPEDCYYTLMEFKLKTGIYDKEDNNEFNKVPKSLQCDVFKANAGLDTTFPNFIKLPFEDLLSPHRHCTQNYSNLYAALPNEPAGPVPVKNVTCKLDSTTTNYYYEIESFDGTPPKKVPTDADFPAFCAAPAHIQPRRRLRKSEHFGTSAACPATGDKWLINTNKYFTGLPECKNSLVQKNKASWIVKIDNKEIEIAVAQCIEDIDCKISTNYTNVCPPEHKECAKLLKGDGIRCPIEHSLTAVQPDGETFQPEKIECNLKKGVWVEYGNTTRELDRKANIYCEPDKVKKESQMDAKTLTAISYGAIGVVVLVLVIFAVKEIVSVCGVRASCLRDGEKKIHNKIYADNRTFPSGKSTLVFLSLGDNRWNVKQNCSVGIWIKPLSEDKWIVKMQVRSDSSCFKDPKNPCTSEARRQRIDPNCTISNNRDCNQRTATAPFSSAMQMKSEEDYISQIKDQSAKLPAGKTFMEFVLTTGVYDMAESNGFENIPKSRQCNVFTAKATPNVTFDNFIKLRTFSRQVSTAIPKNTGSFMPKDADFPAFCAVAGIRRYLLSRPAFFSVNTWCKEPVYRGQPQPEFSQDKASGNVTITCPNGKWLINKEFYFTGLPECKNSPKRPNNASWFVNIDSKDIEINSVECTEDINCKIATNYTNICPPEHEGHCGKLLTIDGLRSDKVEAVSQVDERTLKSISYGAIGIVILVLFVYGIQEFVEEYNWK</sequence>
<protein>
    <submittedName>
        <fullName evidence="1">Uncharacterized protein</fullName>
    </submittedName>
</protein>
<accession>A0A8R1U4C1</accession>
<gene>
    <name evidence="1" type="primary">WBGene00090925</name>
</gene>
<accession>A0A2A6BS63</accession>
<keyword evidence="2" id="KW-1185">Reference proteome</keyword>